<protein>
    <recommendedName>
        <fullName evidence="7">ATP-dependent endonuclease</fullName>
    </recommendedName>
</protein>
<comment type="caution">
    <text evidence="5">The sequence shown here is derived from an EMBL/GenBank/DDBJ whole genome shotgun (WGS) entry which is preliminary data.</text>
</comment>
<dbReference type="Gene3D" id="3.40.50.300">
    <property type="entry name" value="P-loop containing nucleotide triphosphate hydrolases"/>
    <property type="match status" value="2"/>
</dbReference>
<reference evidence="5 6" key="1">
    <citation type="submission" date="2018-04" db="EMBL/GenBank/DDBJ databases">
        <title>The genome sequence of Caulobacter sp. 736.</title>
        <authorList>
            <person name="Gao J."/>
            <person name="Sun J."/>
        </authorList>
    </citation>
    <scope>NUCLEOTIDE SEQUENCE [LARGE SCALE GENOMIC DNA]</scope>
    <source>
        <strain evidence="5 6">736</strain>
    </source>
</reference>
<keyword evidence="6" id="KW-1185">Reference proteome</keyword>
<dbReference type="CDD" id="cd01026">
    <property type="entry name" value="TOPRIM_OLD"/>
    <property type="match status" value="1"/>
</dbReference>
<dbReference type="Pfam" id="PF20469">
    <property type="entry name" value="OLD-like_TOPRIM"/>
    <property type="match status" value="1"/>
</dbReference>
<evidence type="ECO:0000313" key="6">
    <source>
        <dbReference type="Proteomes" id="UP000244913"/>
    </source>
</evidence>
<sequence>MARATTPRAASATTSAPPGPMAAATTMGISSVRDILEAFLFPDNRLKDDSHQGRFGSLRSSVTTNRMLCRPVVRSRAHNLAGDEEARPVENRGPSPHEPARLNQGEFQFAGGKEELQSRSSGKVGSREGSMHIAKLKLWNFRSFASTHPDLEDIAGPCPVEVDLEAATSVFIGRNGAGKSSLIQALLRLFGETRDERSVQPADFFVPPGQRLESVPERRLFIEATFHFPELVKDGGDAEKTVPPTFRHMIVEKAGGPPSATVRLEAIWQLAGTLDGVVEEALYWILGSGAVEFGDVDPLRKKKVSAGDRGQVLVRYVPASRDVTALTQLTVRSLGRSLMKAVKWEKKAQIDALIAEASKELDQEAALGQVNAAINSCWSQLNTAETGTTAALSVLAPDLQQIVRAATMMLTPSSTGRVMGVEDLSDGQRSLFHFALVKALLDLKLDLEKATAAGDDIPFQAEFARAPALTVFAFEEPENHLAPYFLSRLLTQLEALTGTGRVQAVVTSHAPAIVGRIEPTAIRHVRRVHASGASAISRLALPEGDAEAAKFVREAVRAHPEIYFARHAIFGEGPSEEIVIPRLAEALGVPIDRSFVAIVPIGGRHIQHFWRLVEQLGIPSTTLLDLDLGRSSGDYQQFKAAATALKASARTLTEIEKGDIEKALSNQRPDPSKGGVIDVPFIENWARAFESQGIFMSSLLDLDMLMLKAFPKAYKTLSPGATGPRMPDDAARQLKAAERVLGEDGLGVSTYAGAPEMALFPWYAYLFLGDRGKPAVHLAALGELDDLDIELSCPDVLQRLIAHVRASLEAPLA</sequence>
<dbReference type="EMBL" id="QDKP01000043">
    <property type="protein sequence ID" value="PVM79433.1"/>
    <property type="molecule type" value="Genomic_DNA"/>
</dbReference>
<feature type="domain" description="OLD protein-like TOPRIM" evidence="4">
    <location>
        <begin position="564"/>
        <end position="627"/>
    </location>
</feature>
<feature type="region of interest" description="Disordered" evidence="1">
    <location>
        <begin position="1"/>
        <end position="24"/>
    </location>
</feature>
<dbReference type="SUPFAM" id="SSF52540">
    <property type="entry name" value="P-loop containing nucleoside triphosphate hydrolases"/>
    <property type="match status" value="1"/>
</dbReference>
<dbReference type="Proteomes" id="UP000244913">
    <property type="component" value="Unassembled WGS sequence"/>
</dbReference>
<accession>A0A2T9JB26</accession>
<dbReference type="AlphaFoldDB" id="A0A2T9JB26"/>
<evidence type="ECO:0000313" key="5">
    <source>
        <dbReference type="EMBL" id="PVM79433.1"/>
    </source>
</evidence>
<feature type="region of interest" description="Disordered" evidence="1">
    <location>
        <begin position="81"/>
        <end position="100"/>
    </location>
</feature>
<proteinExistence type="predicted"/>
<evidence type="ECO:0008006" key="7">
    <source>
        <dbReference type="Google" id="ProtNLM"/>
    </source>
</evidence>
<name>A0A2T9JB26_9CAUL</name>
<dbReference type="InterPro" id="IPR034139">
    <property type="entry name" value="TOPRIM_OLD"/>
</dbReference>
<feature type="domain" description="Endonuclease GajA/Old nuclease/RecF-like AAA" evidence="2">
    <location>
        <begin position="131"/>
        <end position="202"/>
    </location>
</feature>
<dbReference type="GO" id="GO:0005524">
    <property type="term" value="F:ATP binding"/>
    <property type="evidence" value="ECO:0007669"/>
    <property type="project" value="InterPro"/>
</dbReference>
<evidence type="ECO:0000259" key="4">
    <source>
        <dbReference type="Pfam" id="PF20469"/>
    </source>
</evidence>
<dbReference type="InterPro" id="IPR051396">
    <property type="entry name" value="Bact_Antivir_Def_Nuclease"/>
</dbReference>
<dbReference type="GO" id="GO:0016887">
    <property type="term" value="F:ATP hydrolysis activity"/>
    <property type="evidence" value="ECO:0007669"/>
    <property type="project" value="InterPro"/>
</dbReference>
<dbReference type="InterPro" id="IPR027417">
    <property type="entry name" value="P-loop_NTPase"/>
</dbReference>
<dbReference type="Pfam" id="PF13304">
    <property type="entry name" value="AAA_21"/>
    <property type="match status" value="1"/>
</dbReference>
<dbReference type="PANTHER" id="PTHR43581:SF4">
    <property type="entry name" value="ATP_GTP PHOSPHATASE"/>
    <property type="match status" value="1"/>
</dbReference>
<evidence type="ECO:0000259" key="2">
    <source>
        <dbReference type="Pfam" id="PF13175"/>
    </source>
</evidence>
<dbReference type="Pfam" id="PF13175">
    <property type="entry name" value="AAA_15"/>
    <property type="match status" value="1"/>
</dbReference>
<organism evidence="5 6">
    <name type="scientific">Caulobacter radicis</name>
    <dbReference type="NCBI Taxonomy" id="2172650"/>
    <lineage>
        <taxon>Bacteria</taxon>
        <taxon>Pseudomonadati</taxon>
        <taxon>Pseudomonadota</taxon>
        <taxon>Alphaproteobacteria</taxon>
        <taxon>Caulobacterales</taxon>
        <taxon>Caulobacteraceae</taxon>
        <taxon>Caulobacter</taxon>
    </lineage>
</organism>
<evidence type="ECO:0000259" key="3">
    <source>
        <dbReference type="Pfam" id="PF13304"/>
    </source>
</evidence>
<feature type="domain" description="ATPase AAA-type core" evidence="3">
    <location>
        <begin position="401"/>
        <end position="514"/>
    </location>
</feature>
<evidence type="ECO:0000256" key="1">
    <source>
        <dbReference type="SAM" id="MobiDB-lite"/>
    </source>
</evidence>
<gene>
    <name evidence="5" type="ORF">DDF65_15165</name>
</gene>
<dbReference type="InterPro" id="IPR041685">
    <property type="entry name" value="AAA_GajA/Old/RecF-like"/>
</dbReference>
<dbReference type="InterPro" id="IPR003959">
    <property type="entry name" value="ATPase_AAA_core"/>
</dbReference>
<dbReference type="PANTHER" id="PTHR43581">
    <property type="entry name" value="ATP/GTP PHOSPHATASE"/>
    <property type="match status" value="1"/>
</dbReference>